<name>A0A8S1M1E6_9CILI</name>
<feature type="transmembrane region" description="Helical" evidence="1">
    <location>
        <begin position="262"/>
        <end position="280"/>
    </location>
</feature>
<feature type="transmembrane region" description="Helical" evidence="1">
    <location>
        <begin position="155"/>
        <end position="179"/>
    </location>
</feature>
<reference evidence="2" key="1">
    <citation type="submission" date="2021-01" db="EMBL/GenBank/DDBJ databases">
        <authorList>
            <consortium name="Genoscope - CEA"/>
            <person name="William W."/>
        </authorList>
    </citation>
    <scope>NUCLEOTIDE SEQUENCE</scope>
</reference>
<evidence type="ECO:0008006" key="4">
    <source>
        <dbReference type="Google" id="ProtNLM"/>
    </source>
</evidence>
<protein>
    <recommendedName>
        <fullName evidence="4">Transmembrane protein</fullName>
    </recommendedName>
</protein>
<feature type="transmembrane region" description="Helical" evidence="1">
    <location>
        <begin position="371"/>
        <end position="398"/>
    </location>
</feature>
<feature type="transmembrane region" description="Helical" evidence="1">
    <location>
        <begin position="227"/>
        <end position="250"/>
    </location>
</feature>
<comment type="caution">
    <text evidence="2">The sequence shown here is derived from an EMBL/GenBank/DDBJ whole genome shotgun (WGS) entry which is preliminary data.</text>
</comment>
<keyword evidence="3" id="KW-1185">Reference proteome</keyword>
<dbReference type="Proteomes" id="UP000692954">
    <property type="component" value="Unassembled WGS sequence"/>
</dbReference>
<accession>A0A8S1M1E6</accession>
<gene>
    <name evidence="2" type="ORF">PSON_ATCC_30995.1.T0240356</name>
</gene>
<feature type="transmembrane region" description="Helical" evidence="1">
    <location>
        <begin position="62"/>
        <end position="79"/>
    </location>
</feature>
<feature type="transmembrane region" description="Helical" evidence="1">
    <location>
        <begin position="100"/>
        <end position="123"/>
    </location>
</feature>
<sequence>MKYQEIQREIYTNDELCLFLKFHLRISSAACLTLSIIQLYLSSQYNLQFHPFFDMLHLMTEMISILFAILGLVYSFSYITKLQQLNCQYYENQNDKISRLLFIVICFILAIVITLGVMNPIFFALGMQSKVAQIDYSSYEDLLLLNQSIKSSRNLIIEIIVSAAQTISLIFMGYVFLLFSKNTITYNYFIYFFALIANLIAIVIYSYQQDIKLLSIINSVPKSNDEYLVTFISEACLFIALVIFSIFLMDTLSQYYRQFKNPIYKFILGNIIIGLVFALIGSNGQLIRNLQQYQEIYMDKDLCRNQMNLVPSQLLKDLGCSSKYFGTENSLTLDCPNEQQTHIWEQNKTDQFGCINWNCCSLISQILLRKYITYCLLTNWEAILLIMLSFMIFQIRLVQENAISQTLKQIALLFSFSLIFAGIFAANSLPDIEIYRKTYVSPQNYIPINNLNTLPTHQLFQTIDWLPQQCSQKVPIDILQNLQDYCSNNCKLIELFLTIENGQFLVNAINQQNLIISQENQEGQEFLYFKGYFNEILKIIQDKISVCIFSPSTTIKLNFQQSRDKKRYRKHNKQSDSLLIHKQITQKPSQIQEQTLSQLVKYYNIQLIFYESNYLPLGTQITIYNSLLYNCQSININAGKTMIIDQSNQKTNNLTFYNYPQGQYATVVLNTESSQSCIYILSNQNIYIHPIIPIKSDLTITLSWFGIYDLDLLVENKICKVGKKFQNDCGTIKAHFDSIIGNQQTSKELSNGEQISIDYLSTYDYKIYVQITLNKEQIIKLKKTQQDSITLFQQSNAQVQIFSQNSRLPQANVFIKQIVQADQIINENDKFIYKWFVGCINNGERLEIINQIKINYEC</sequence>
<keyword evidence="1" id="KW-0472">Membrane</keyword>
<feature type="transmembrane region" description="Helical" evidence="1">
    <location>
        <begin position="410"/>
        <end position="429"/>
    </location>
</feature>
<organism evidence="2 3">
    <name type="scientific">Paramecium sonneborni</name>
    <dbReference type="NCBI Taxonomy" id="65129"/>
    <lineage>
        <taxon>Eukaryota</taxon>
        <taxon>Sar</taxon>
        <taxon>Alveolata</taxon>
        <taxon>Ciliophora</taxon>
        <taxon>Intramacronucleata</taxon>
        <taxon>Oligohymenophorea</taxon>
        <taxon>Peniculida</taxon>
        <taxon>Parameciidae</taxon>
        <taxon>Paramecium</taxon>
    </lineage>
</organism>
<feature type="transmembrane region" description="Helical" evidence="1">
    <location>
        <begin position="22"/>
        <end position="42"/>
    </location>
</feature>
<keyword evidence="1" id="KW-1133">Transmembrane helix</keyword>
<evidence type="ECO:0000313" key="3">
    <source>
        <dbReference type="Proteomes" id="UP000692954"/>
    </source>
</evidence>
<feature type="transmembrane region" description="Helical" evidence="1">
    <location>
        <begin position="186"/>
        <end position="207"/>
    </location>
</feature>
<dbReference type="EMBL" id="CAJJDN010000024">
    <property type="protein sequence ID" value="CAD8068784.1"/>
    <property type="molecule type" value="Genomic_DNA"/>
</dbReference>
<evidence type="ECO:0000256" key="1">
    <source>
        <dbReference type="SAM" id="Phobius"/>
    </source>
</evidence>
<proteinExistence type="predicted"/>
<dbReference type="AlphaFoldDB" id="A0A8S1M1E6"/>
<evidence type="ECO:0000313" key="2">
    <source>
        <dbReference type="EMBL" id="CAD8068784.1"/>
    </source>
</evidence>
<dbReference type="OrthoDB" id="295795at2759"/>
<keyword evidence="1" id="KW-0812">Transmembrane</keyword>